<evidence type="ECO:0000313" key="5">
    <source>
        <dbReference type="Proteomes" id="UP000663854"/>
    </source>
</evidence>
<evidence type="ECO:0000313" key="4">
    <source>
        <dbReference type="EMBL" id="CAF1369660.1"/>
    </source>
</evidence>
<dbReference type="GO" id="GO:0046872">
    <property type="term" value="F:metal ion binding"/>
    <property type="evidence" value="ECO:0007669"/>
    <property type="project" value="UniProtKB-KW"/>
</dbReference>
<dbReference type="InterPro" id="IPR050792">
    <property type="entry name" value="ADP-ribosylglycohydrolase"/>
</dbReference>
<dbReference type="InterPro" id="IPR036705">
    <property type="entry name" value="Ribosyl_crysJ1_sf"/>
</dbReference>
<feature type="binding site" evidence="1">
    <location>
        <position position="524"/>
    </location>
    <ligand>
        <name>Mg(2+)</name>
        <dbReference type="ChEBI" id="CHEBI:18420"/>
        <label>1</label>
    </ligand>
</feature>
<keyword evidence="1" id="KW-0460">Magnesium</keyword>
<feature type="binding site" evidence="1">
    <location>
        <position position="286"/>
    </location>
    <ligand>
        <name>Mg(2+)</name>
        <dbReference type="ChEBI" id="CHEBI:18420"/>
        <label>1</label>
    </ligand>
</feature>
<evidence type="ECO:0000313" key="3">
    <source>
        <dbReference type="EMBL" id="CAF1115923.1"/>
    </source>
</evidence>
<accession>A0A814Q6B9</accession>
<organism evidence="3 5">
    <name type="scientific">Rotaria sordida</name>
    <dbReference type="NCBI Taxonomy" id="392033"/>
    <lineage>
        <taxon>Eukaryota</taxon>
        <taxon>Metazoa</taxon>
        <taxon>Spiralia</taxon>
        <taxon>Gnathifera</taxon>
        <taxon>Rotifera</taxon>
        <taxon>Eurotatoria</taxon>
        <taxon>Bdelloidea</taxon>
        <taxon>Philodinida</taxon>
        <taxon>Philodinidae</taxon>
        <taxon>Rotaria</taxon>
    </lineage>
</organism>
<feature type="binding site" evidence="1">
    <location>
        <position position="287"/>
    </location>
    <ligand>
        <name>Mg(2+)</name>
        <dbReference type="ChEBI" id="CHEBI:18420"/>
        <label>1</label>
    </ligand>
</feature>
<protein>
    <recommendedName>
        <fullName evidence="7">ADP-ribosylglycohydrolase</fullName>
    </recommendedName>
</protein>
<feature type="region of interest" description="Disordered" evidence="2">
    <location>
        <begin position="1"/>
        <end position="120"/>
    </location>
</feature>
<evidence type="ECO:0008006" key="7">
    <source>
        <dbReference type="Google" id="ProtNLM"/>
    </source>
</evidence>
<evidence type="ECO:0000256" key="2">
    <source>
        <dbReference type="SAM" id="MobiDB-lite"/>
    </source>
</evidence>
<keyword evidence="6" id="KW-1185">Reference proteome</keyword>
<feature type="compositionally biased region" description="Basic and acidic residues" evidence="2">
    <location>
        <begin position="1"/>
        <end position="10"/>
    </location>
</feature>
<dbReference type="PANTHER" id="PTHR16222:SF12">
    <property type="entry name" value="ADP-RIBOSYLGLYCOHYDROLASE-RELATED"/>
    <property type="match status" value="1"/>
</dbReference>
<reference evidence="3" key="1">
    <citation type="submission" date="2021-02" db="EMBL/GenBank/DDBJ databases">
        <authorList>
            <person name="Nowell W R."/>
        </authorList>
    </citation>
    <scope>NUCLEOTIDE SEQUENCE</scope>
</reference>
<dbReference type="SUPFAM" id="SSF101478">
    <property type="entry name" value="ADP-ribosylglycohydrolase"/>
    <property type="match status" value="1"/>
</dbReference>
<dbReference type="EMBL" id="CAJNOL010001490">
    <property type="protein sequence ID" value="CAF1369660.1"/>
    <property type="molecule type" value="Genomic_DNA"/>
</dbReference>
<gene>
    <name evidence="4" type="ORF">JXQ802_LOCUS33080</name>
    <name evidence="3" type="ORF">PYM288_LOCUS20435</name>
</gene>
<feature type="compositionally biased region" description="Polar residues" evidence="2">
    <location>
        <begin position="70"/>
        <end position="81"/>
    </location>
</feature>
<feature type="compositionally biased region" description="Basic and acidic residues" evidence="2">
    <location>
        <begin position="25"/>
        <end position="40"/>
    </location>
</feature>
<feature type="compositionally biased region" description="Polar residues" evidence="2">
    <location>
        <begin position="99"/>
        <end position="120"/>
    </location>
</feature>
<dbReference type="Pfam" id="PF03747">
    <property type="entry name" value="ADP_ribosyl_GH"/>
    <property type="match status" value="1"/>
</dbReference>
<dbReference type="InterPro" id="IPR005502">
    <property type="entry name" value="Ribosyl_crysJ1"/>
</dbReference>
<sequence length="582" mass="66844">MSNETEDNKSNMKSSFYPEHVLNNKSRDNENDSIKNDKKKSNSLNNFRVDNNSNETEIKSPISSHRYDTNKLNNDKQLSFHSSSNEEETIFNNNSNSSFHLNQQDNKSNPEFISSQDKQNQVKLTEDFDHLSIDEQHSHRPNIDTQYIGSGRIPVSLILKEENIDENNSEYFQYDNSNNDHPSCQFCADKKWLNLQWHQTDTNTNDQHIDTNQIKKPNELENEMEDPFGKIDQLLLDRIQGSIIGMALGDALGAHVEFRPYEYMKNNPVRDLEGGGTWGLQKGQFTDDTSMALCLANSLLARRDFIPYDQLVRYKWWYKFGYMSSTGQCFDIGAATSQSLREFERRQSCFAKEKSLPLKKLDQLSDVELLNEFDVYCSESNVAGNGALMRLAPVPLFFYRNKYTAIEFSGRSGQITHGDKKAYDACRFYGALIVAALRGFKKEQILAKNFYSVHKHWFGKEELHEDIQIIAEGSYKKKGGYKKGIRGKGYIVKALEAALWAFWSDDNSFEKGALAAVNLGDDTDTTAAIYGQLAGAYYGYKNLPEKWLDHVYAHKFLKTLSKWIAYEGEQWESNIRKSTINK</sequence>
<name>A0A814Q6B9_9BILA</name>
<comment type="cofactor">
    <cofactor evidence="1">
        <name>Mg(2+)</name>
        <dbReference type="ChEBI" id="CHEBI:18420"/>
    </cofactor>
    <text evidence="1">Binds 2 magnesium ions per subunit.</text>
</comment>
<dbReference type="Proteomes" id="UP000663854">
    <property type="component" value="Unassembled WGS sequence"/>
</dbReference>
<evidence type="ECO:0000313" key="6">
    <source>
        <dbReference type="Proteomes" id="UP000663870"/>
    </source>
</evidence>
<feature type="binding site" evidence="1">
    <location>
        <position position="525"/>
    </location>
    <ligand>
        <name>Mg(2+)</name>
        <dbReference type="ChEBI" id="CHEBI:18420"/>
        <label>1</label>
    </ligand>
</feature>
<proteinExistence type="predicted"/>
<feature type="binding site" evidence="1">
    <location>
        <position position="522"/>
    </location>
    <ligand>
        <name>Mg(2+)</name>
        <dbReference type="ChEBI" id="CHEBI:18420"/>
        <label>1</label>
    </ligand>
</feature>
<dbReference type="AlphaFoldDB" id="A0A814Q6B9"/>
<evidence type="ECO:0000256" key="1">
    <source>
        <dbReference type="PIRSR" id="PIRSR605502-1"/>
    </source>
</evidence>
<feature type="binding site" evidence="1">
    <location>
        <position position="288"/>
    </location>
    <ligand>
        <name>Mg(2+)</name>
        <dbReference type="ChEBI" id="CHEBI:18420"/>
        <label>1</label>
    </ligand>
</feature>
<comment type="caution">
    <text evidence="3">The sequence shown here is derived from an EMBL/GenBank/DDBJ whole genome shotgun (WGS) entry which is preliminary data.</text>
</comment>
<dbReference type="Proteomes" id="UP000663870">
    <property type="component" value="Unassembled WGS sequence"/>
</dbReference>
<dbReference type="EMBL" id="CAJNOH010000745">
    <property type="protein sequence ID" value="CAF1115923.1"/>
    <property type="molecule type" value="Genomic_DNA"/>
</dbReference>
<keyword evidence="1" id="KW-0479">Metal-binding</keyword>
<dbReference type="PANTHER" id="PTHR16222">
    <property type="entry name" value="ADP-RIBOSYLGLYCOHYDROLASE"/>
    <property type="match status" value="1"/>
</dbReference>
<dbReference type="Gene3D" id="1.10.4080.10">
    <property type="entry name" value="ADP-ribosylation/Crystallin J1"/>
    <property type="match status" value="1"/>
</dbReference>